<dbReference type="Gene3D" id="3.30.70.270">
    <property type="match status" value="2"/>
</dbReference>
<dbReference type="GO" id="GO:0003964">
    <property type="term" value="F:RNA-directed DNA polymerase activity"/>
    <property type="evidence" value="ECO:0007669"/>
    <property type="project" value="UniProtKB-KW"/>
</dbReference>
<dbReference type="GeneID" id="17327025"/>
<evidence type="ECO:0008006" key="14">
    <source>
        <dbReference type="Google" id="ProtNLM"/>
    </source>
</evidence>
<dbReference type="PhylomeDB" id="R7QMS3"/>
<feature type="region of interest" description="Disordered" evidence="9">
    <location>
        <begin position="707"/>
        <end position="751"/>
    </location>
</feature>
<reference evidence="13" key="1">
    <citation type="journal article" date="2013" name="Proc. Natl. Acad. Sci. U.S.A.">
        <title>Genome structure and metabolic features in the red seaweed Chondrus crispus shed light on evolution of the Archaeplastida.</title>
        <authorList>
            <person name="Collen J."/>
            <person name="Porcel B."/>
            <person name="Carre W."/>
            <person name="Ball S.G."/>
            <person name="Chaparro C."/>
            <person name="Tonon T."/>
            <person name="Barbeyron T."/>
            <person name="Michel G."/>
            <person name="Noel B."/>
            <person name="Valentin K."/>
            <person name="Elias M."/>
            <person name="Artiguenave F."/>
            <person name="Arun A."/>
            <person name="Aury J.M."/>
            <person name="Barbosa-Neto J.F."/>
            <person name="Bothwell J.H."/>
            <person name="Bouget F.Y."/>
            <person name="Brillet L."/>
            <person name="Cabello-Hurtado F."/>
            <person name="Capella-Gutierrez S."/>
            <person name="Charrier B."/>
            <person name="Cladiere L."/>
            <person name="Cock J.M."/>
            <person name="Coelho S.M."/>
            <person name="Colleoni C."/>
            <person name="Czjzek M."/>
            <person name="Da Silva C."/>
            <person name="Delage L."/>
            <person name="Denoeud F."/>
            <person name="Deschamps P."/>
            <person name="Dittami S.M."/>
            <person name="Gabaldon T."/>
            <person name="Gachon C.M."/>
            <person name="Groisillier A."/>
            <person name="Herve C."/>
            <person name="Jabbari K."/>
            <person name="Katinka M."/>
            <person name="Kloareg B."/>
            <person name="Kowalczyk N."/>
            <person name="Labadie K."/>
            <person name="Leblanc C."/>
            <person name="Lopez P.J."/>
            <person name="McLachlan D.H."/>
            <person name="Meslet-Cladiere L."/>
            <person name="Moustafa A."/>
            <person name="Nehr Z."/>
            <person name="Nyvall Collen P."/>
            <person name="Panaud O."/>
            <person name="Partensky F."/>
            <person name="Poulain J."/>
            <person name="Rensing S.A."/>
            <person name="Rousvoal S."/>
            <person name="Samson G."/>
            <person name="Symeonidi A."/>
            <person name="Weissenbach J."/>
            <person name="Zambounis A."/>
            <person name="Wincker P."/>
            <person name="Boyen C."/>
        </authorList>
    </citation>
    <scope>NUCLEOTIDE SEQUENCE [LARGE SCALE GENOMIC DNA]</scope>
    <source>
        <strain evidence="13">cv. Stackhouse</strain>
    </source>
</reference>
<dbReference type="Pfam" id="PF17917">
    <property type="entry name" value="RT_RNaseH"/>
    <property type="match status" value="1"/>
</dbReference>
<dbReference type="PROSITE" id="PS00598">
    <property type="entry name" value="CHROMO_1"/>
    <property type="match status" value="1"/>
</dbReference>
<dbReference type="InterPro" id="IPR012337">
    <property type="entry name" value="RNaseH-like_sf"/>
</dbReference>
<keyword evidence="13" id="KW-1185">Reference proteome</keyword>
<gene>
    <name evidence="12" type="ORF">CHC_T00000258001</name>
</gene>
<dbReference type="InterPro" id="IPR050951">
    <property type="entry name" value="Retrovirus_Pol_polyprotein"/>
</dbReference>
<dbReference type="AlphaFoldDB" id="R7QMS3"/>
<dbReference type="FunFam" id="3.10.20.370:FF:000001">
    <property type="entry name" value="Retrovirus-related Pol polyprotein from transposon 17.6-like protein"/>
    <property type="match status" value="1"/>
</dbReference>
<keyword evidence="5" id="KW-0255">Endonuclease</keyword>
<dbReference type="PANTHER" id="PTHR37984:SF5">
    <property type="entry name" value="PROTEIN NYNRIN-LIKE"/>
    <property type="match status" value="1"/>
</dbReference>
<dbReference type="InterPro" id="IPR041588">
    <property type="entry name" value="Integrase_H2C2"/>
</dbReference>
<evidence type="ECO:0000256" key="5">
    <source>
        <dbReference type="ARBA" id="ARBA00022759"/>
    </source>
</evidence>
<dbReference type="CDD" id="cd09274">
    <property type="entry name" value="RNase_HI_RT_Ty3"/>
    <property type="match status" value="1"/>
</dbReference>
<dbReference type="PROSITE" id="PS50994">
    <property type="entry name" value="INTEGRASE"/>
    <property type="match status" value="1"/>
</dbReference>
<evidence type="ECO:0000256" key="1">
    <source>
        <dbReference type="ARBA" id="ARBA00004123"/>
    </source>
</evidence>
<dbReference type="FunFam" id="3.30.420.10:FF:000032">
    <property type="entry name" value="Retrovirus-related Pol polyprotein from transposon 297-like Protein"/>
    <property type="match status" value="1"/>
</dbReference>
<feature type="compositionally biased region" description="Basic and acidic residues" evidence="9">
    <location>
        <begin position="718"/>
        <end position="740"/>
    </location>
</feature>
<dbReference type="RefSeq" id="XP_005719305.1">
    <property type="nucleotide sequence ID" value="XM_005719248.1"/>
</dbReference>
<proteinExistence type="predicted"/>
<organism evidence="12 13">
    <name type="scientific">Chondrus crispus</name>
    <name type="common">Carrageen Irish moss</name>
    <name type="synonym">Polymorpha crispa</name>
    <dbReference type="NCBI Taxonomy" id="2769"/>
    <lineage>
        <taxon>Eukaryota</taxon>
        <taxon>Rhodophyta</taxon>
        <taxon>Florideophyceae</taxon>
        <taxon>Rhodymeniophycidae</taxon>
        <taxon>Gigartinales</taxon>
        <taxon>Gigartinaceae</taxon>
        <taxon>Chondrus</taxon>
    </lineage>
</organism>
<dbReference type="Pfam" id="PF00665">
    <property type="entry name" value="rve"/>
    <property type="match status" value="1"/>
</dbReference>
<comment type="subcellular location">
    <subcellularLocation>
        <location evidence="1">Nucleus</location>
    </subcellularLocation>
</comment>
<evidence type="ECO:0000259" key="10">
    <source>
        <dbReference type="PROSITE" id="PS50013"/>
    </source>
</evidence>
<dbReference type="InterPro" id="IPR016197">
    <property type="entry name" value="Chromo-like_dom_sf"/>
</dbReference>
<evidence type="ECO:0000256" key="4">
    <source>
        <dbReference type="ARBA" id="ARBA00022722"/>
    </source>
</evidence>
<dbReference type="GO" id="GO:0016787">
    <property type="term" value="F:hydrolase activity"/>
    <property type="evidence" value="ECO:0007669"/>
    <property type="project" value="UniProtKB-KW"/>
</dbReference>
<dbReference type="KEGG" id="ccp:CHC_T00000258001"/>
<evidence type="ECO:0000313" key="12">
    <source>
        <dbReference type="EMBL" id="CDF39394.1"/>
    </source>
</evidence>
<evidence type="ECO:0000259" key="11">
    <source>
        <dbReference type="PROSITE" id="PS50994"/>
    </source>
</evidence>
<keyword evidence="8" id="KW-0539">Nucleus</keyword>
<evidence type="ECO:0000256" key="6">
    <source>
        <dbReference type="ARBA" id="ARBA00022801"/>
    </source>
</evidence>
<evidence type="ECO:0000256" key="2">
    <source>
        <dbReference type="ARBA" id="ARBA00022679"/>
    </source>
</evidence>
<dbReference type="InterPro" id="IPR043502">
    <property type="entry name" value="DNA/RNA_pol_sf"/>
</dbReference>
<dbReference type="SUPFAM" id="SSF56672">
    <property type="entry name" value="DNA/RNA polymerases"/>
    <property type="match status" value="1"/>
</dbReference>
<dbReference type="InterPro" id="IPR000953">
    <property type="entry name" value="Chromo/chromo_shadow_dom"/>
</dbReference>
<dbReference type="Gramene" id="CDF39394">
    <property type="protein sequence ID" value="CDF39394"/>
    <property type="gene ID" value="CHC_T00000258001"/>
</dbReference>
<evidence type="ECO:0000256" key="3">
    <source>
        <dbReference type="ARBA" id="ARBA00022695"/>
    </source>
</evidence>
<dbReference type="SUPFAM" id="SSF54160">
    <property type="entry name" value="Chromo domain-like"/>
    <property type="match status" value="1"/>
</dbReference>
<evidence type="ECO:0000256" key="9">
    <source>
        <dbReference type="SAM" id="MobiDB-lite"/>
    </source>
</evidence>
<dbReference type="InterPro" id="IPR041373">
    <property type="entry name" value="RT_RNaseH"/>
</dbReference>
<dbReference type="PROSITE" id="PS50013">
    <property type="entry name" value="CHROMO_2"/>
    <property type="match status" value="1"/>
</dbReference>
<dbReference type="Pfam" id="PF00385">
    <property type="entry name" value="Chromo"/>
    <property type="match status" value="1"/>
</dbReference>
<dbReference type="EMBL" id="HG002027">
    <property type="protein sequence ID" value="CDF39394.1"/>
    <property type="molecule type" value="Genomic_DNA"/>
</dbReference>
<feature type="domain" description="Integrase catalytic" evidence="11">
    <location>
        <begin position="378"/>
        <end position="537"/>
    </location>
</feature>
<evidence type="ECO:0000256" key="7">
    <source>
        <dbReference type="ARBA" id="ARBA00022918"/>
    </source>
</evidence>
<sequence>MPFGLTNAPATFQRAMDILPSPKSWEEHIVHVDEKISVLEKAGVKLKLRKCEFFVEKIKYLGHVVRPGTLQVDAARTVALEQVRYPQTQTQLRSFLGLCNVYRRFVPHYATIAHPLNQLLKKGQPVHDYQIGAALFQTHPDAQRKPIGFFSRTLAAAERNYSVSEKECLAVIWAVQTLRPYLYSEHFIVHTDHASLRWLMNVTDPSGRLIRWRLRLSEFDFEIKYKKGKANSQADALSRLRTAGETVDEIDDEIPCFMAEPADAVEPFCNRIKEEMDAGKVRTFSMETEELEGTLCRNAAEFVQVVIPQSLRDCVLGLSHYAKLAGHPGGRKLYKTLRRYFYWPTMPLDCYTVTKNCAAYARERAKLGRNTKEMKLFTPKAPLEFVAIDILGELTTTKRGNRYILVISDRYSKLVRTVPLKKISAAHIAQAFVHHWVFVYEPPVKLLSDNVTQFTARIFQNVCRILGIRNVFTTTYHPQANGQVERFNRTLISALRKYVGEHPKDWDLFSDAVTFAYNTQVHRTTNIAPFELVLARAQRSIALQAQPTLENFSSSRAYYLKWQSWLESLMRGADRSLRKEQARYKRNFDARLRKPQYEIPPGSYVFLRKEQGTASEPKHKLAQVATGPYQVKRSDQHTVVIAIGDQEERVSRDRVELAPSPMDYAPITGLRQALQFLGEPELNEKGEVMEDEERPHTRAPTTVQDNFVGRTSTAETPPDLREFGKSREEDELEDLRKGEGQLDTQEEGPESQEYVIDKIVDYGYDEEKLILKVRWYGYTIEDATWEPIEKIPRSAVVTYFRGKRLPLPTQASHAQLG</sequence>
<dbReference type="Gene3D" id="2.40.50.40">
    <property type="match status" value="1"/>
</dbReference>
<protein>
    <recommendedName>
        <fullName evidence="14">Integrase catalytic domain-containing protein</fullName>
    </recommendedName>
</protein>
<dbReference type="GO" id="GO:0003676">
    <property type="term" value="F:nucleic acid binding"/>
    <property type="evidence" value="ECO:0007669"/>
    <property type="project" value="InterPro"/>
</dbReference>
<dbReference type="OrthoDB" id="10047254at2759"/>
<name>R7QMS3_CHOCR</name>
<keyword evidence="3" id="KW-0548">Nucleotidyltransferase</keyword>
<keyword evidence="4" id="KW-0540">Nuclease</keyword>
<keyword evidence="2" id="KW-0808">Transferase</keyword>
<dbReference type="InterPro" id="IPR023780">
    <property type="entry name" value="Chromo_domain"/>
</dbReference>
<dbReference type="GO" id="GO:0015074">
    <property type="term" value="P:DNA integration"/>
    <property type="evidence" value="ECO:0007669"/>
    <property type="project" value="InterPro"/>
</dbReference>
<dbReference type="PANTHER" id="PTHR37984">
    <property type="entry name" value="PROTEIN CBG26694"/>
    <property type="match status" value="1"/>
</dbReference>
<dbReference type="InterPro" id="IPR023779">
    <property type="entry name" value="Chromodomain_CS"/>
</dbReference>
<dbReference type="Proteomes" id="UP000012073">
    <property type="component" value="Unassembled WGS sequence"/>
</dbReference>
<dbReference type="InterPro" id="IPR001584">
    <property type="entry name" value="Integrase_cat-core"/>
</dbReference>
<dbReference type="Gene3D" id="3.30.420.10">
    <property type="entry name" value="Ribonuclease H-like superfamily/Ribonuclease H"/>
    <property type="match status" value="1"/>
</dbReference>
<dbReference type="Gene3D" id="1.10.340.70">
    <property type="match status" value="1"/>
</dbReference>
<evidence type="ECO:0000313" key="13">
    <source>
        <dbReference type="Proteomes" id="UP000012073"/>
    </source>
</evidence>
<keyword evidence="6" id="KW-0378">Hydrolase</keyword>
<feature type="domain" description="Chromo" evidence="10">
    <location>
        <begin position="754"/>
        <end position="812"/>
    </location>
</feature>
<evidence type="ECO:0000256" key="8">
    <source>
        <dbReference type="ARBA" id="ARBA00023242"/>
    </source>
</evidence>
<dbReference type="Pfam" id="PF17921">
    <property type="entry name" value="Integrase_H2C2"/>
    <property type="match status" value="1"/>
</dbReference>
<dbReference type="GO" id="GO:0005634">
    <property type="term" value="C:nucleus"/>
    <property type="evidence" value="ECO:0007669"/>
    <property type="project" value="UniProtKB-SubCell"/>
</dbReference>
<dbReference type="GO" id="GO:0004519">
    <property type="term" value="F:endonuclease activity"/>
    <property type="evidence" value="ECO:0007669"/>
    <property type="project" value="UniProtKB-KW"/>
</dbReference>
<dbReference type="InterPro" id="IPR043128">
    <property type="entry name" value="Rev_trsase/Diguanyl_cyclase"/>
</dbReference>
<keyword evidence="7" id="KW-0695">RNA-directed DNA polymerase</keyword>
<dbReference type="STRING" id="2769.R7QMS3"/>
<dbReference type="SUPFAM" id="SSF53098">
    <property type="entry name" value="Ribonuclease H-like"/>
    <property type="match status" value="1"/>
</dbReference>
<accession>R7QMS3</accession>
<dbReference type="InterPro" id="IPR036397">
    <property type="entry name" value="RNaseH_sf"/>
</dbReference>